<keyword evidence="7" id="KW-0539">Nucleus</keyword>
<dbReference type="InterPro" id="IPR013087">
    <property type="entry name" value="Znf_C2H2_type"/>
</dbReference>
<dbReference type="SUPFAM" id="SSF57667">
    <property type="entry name" value="beta-beta-alpha zinc fingers"/>
    <property type="match status" value="2"/>
</dbReference>
<evidence type="ECO:0000256" key="4">
    <source>
        <dbReference type="ARBA" id="ARBA00022771"/>
    </source>
</evidence>
<organism evidence="10">
    <name type="scientific">Cacopsylla melanoneura</name>
    <dbReference type="NCBI Taxonomy" id="428564"/>
    <lineage>
        <taxon>Eukaryota</taxon>
        <taxon>Metazoa</taxon>
        <taxon>Ecdysozoa</taxon>
        <taxon>Arthropoda</taxon>
        <taxon>Hexapoda</taxon>
        <taxon>Insecta</taxon>
        <taxon>Pterygota</taxon>
        <taxon>Neoptera</taxon>
        <taxon>Paraneoptera</taxon>
        <taxon>Hemiptera</taxon>
        <taxon>Sternorrhyncha</taxon>
        <taxon>Psylloidea</taxon>
        <taxon>Psyllidae</taxon>
        <taxon>Psyllinae</taxon>
        <taxon>Cacopsylla</taxon>
    </lineage>
</organism>
<dbReference type="PANTHER" id="PTHR24388">
    <property type="entry name" value="ZINC FINGER PROTEIN"/>
    <property type="match status" value="1"/>
</dbReference>
<comment type="similarity">
    <text evidence="8">Belongs to the snail C2H2-type zinc-finger protein family.</text>
</comment>
<dbReference type="EMBL" id="HBUF01404274">
    <property type="protein sequence ID" value="CAG6737696.1"/>
    <property type="molecule type" value="Transcribed_RNA"/>
</dbReference>
<dbReference type="InterPro" id="IPR036236">
    <property type="entry name" value="Znf_C2H2_sf"/>
</dbReference>
<dbReference type="InterPro" id="IPR050527">
    <property type="entry name" value="Snail/Krueppel_Znf"/>
</dbReference>
<sequence length="137" mass="16296">MFFFLSDSDDNTVTCQFCDKEVQKERYPLILHARTCTMVARPDKPAYRYVCYKCDYHTQFTGHMSDHIKRHLNVKNYACPYCKFVATTRNSVKSHLIYRHSNVEKLECQFCNYSTKLNSQLKFHVRRKHSDILLLGN</sequence>
<reference evidence="10" key="1">
    <citation type="submission" date="2021-05" db="EMBL/GenBank/DDBJ databases">
        <authorList>
            <person name="Alioto T."/>
            <person name="Alioto T."/>
            <person name="Gomez Garrido J."/>
        </authorList>
    </citation>
    <scope>NUCLEOTIDE SEQUENCE</scope>
</reference>
<accession>A0A8D8SDX3</accession>
<evidence type="ECO:0000256" key="8">
    <source>
        <dbReference type="ARBA" id="ARBA00037948"/>
    </source>
</evidence>
<name>A0A8D8SDX3_9HEMI</name>
<keyword evidence="3" id="KW-0677">Repeat</keyword>
<feature type="domain" description="C2H2-type" evidence="9">
    <location>
        <begin position="49"/>
        <end position="71"/>
    </location>
</feature>
<dbReference type="EMBL" id="HBUF01217872">
    <property type="protein sequence ID" value="CAG6668020.1"/>
    <property type="molecule type" value="Transcribed_RNA"/>
</dbReference>
<keyword evidence="2" id="KW-0479">Metal-binding</keyword>
<protein>
    <submittedName>
        <fullName evidence="10">Zinc finger protein 407</fullName>
    </submittedName>
</protein>
<dbReference type="SMART" id="SM00355">
    <property type="entry name" value="ZnF_C2H2"/>
    <property type="match status" value="3"/>
</dbReference>
<dbReference type="EMBL" id="HBUF01404275">
    <property type="protein sequence ID" value="CAG6737697.1"/>
    <property type="molecule type" value="Transcribed_RNA"/>
</dbReference>
<dbReference type="PANTHER" id="PTHR24388:SF54">
    <property type="entry name" value="PROTEIN ESCARGOT"/>
    <property type="match status" value="1"/>
</dbReference>
<dbReference type="AlphaFoldDB" id="A0A8D8SDX3"/>
<dbReference type="EMBL" id="HBUF01217871">
    <property type="protein sequence ID" value="CAG6668019.1"/>
    <property type="molecule type" value="Transcribed_RNA"/>
</dbReference>
<proteinExistence type="inferred from homology"/>
<evidence type="ECO:0000256" key="5">
    <source>
        <dbReference type="ARBA" id="ARBA00022833"/>
    </source>
</evidence>
<evidence type="ECO:0000259" key="9">
    <source>
        <dbReference type="SMART" id="SM00355"/>
    </source>
</evidence>
<keyword evidence="4" id="KW-0863">Zinc-finger</keyword>
<evidence type="ECO:0000256" key="1">
    <source>
        <dbReference type="ARBA" id="ARBA00004123"/>
    </source>
</evidence>
<dbReference type="GO" id="GO:0000978">
    <property type="term" value="F:RNA polymerase II cis-regulatory region sequence-specific DNA binding"/>
    <property type="evidence" value="ECO:0007669"/>
    <property type="project" value="TreeGrafter"/>
</dbReference>
<dbReference type="GO" id="GO:0000981">
    <property type="term" value="F:DNA-binding transcription factor activity, RNA polymerase II-specific"/>
    <property type="evidence" value="ECO:0007669"/>
    <property type="project" value="TreeGrafter"/>
</dbReference>
<feature type="domain" description="C2H2-type" evidence="9">
    <location>
        <begin position="106"/>
        <end position="129"/>
    </location>
</feature>
<evidence type="ECO:0000256" key="6">
    <source>
        <dbReference type="ARBA" id="ARBA00023125"/>
    </source>
</evidence>
<dbReference type="GO" id="GO:0008270">
    <property type="term" value="F:zinc ion binding"/>
    <property type="evidence" value="ECO:0007669"/>
    <property type="project" value="UniProtKB-KW"/>
</dbReference>
<evidence type="ECO:0000256" key="2">
    <source>
        <dbReference type="ARBA" id="ARBA00022723"/>
    </source>
</evidence>
<evidence type="ECO:0000313" key="10">
    <source>
        <dbReference type="EMBL" id="CAG6668020.1"/>
    </source>
</evidence>
<keyword evidence="6" id="KW-0238">DNA-binding</keyword>
<feature type="domain" description="C2H2-type" evidence="9">
    <location>
        <begin position="77"/>
        <end position="100"/>
    </location>
</feature>
<evidence type="ECO:0000256" key="3">
    <source>
        <dbReference type="ARBA" id="ARBA00022737"/>
    </source>
</evidence>
<dbReference type="Gene3D" id="3.30.160.60">
    <property type="entry name" value="Classic Zinc Finger"/>
    <property type="match status" value="1"/>
</dbReference>
<dbReference type="EMBL" id="HBUF01562715">
    <property type="protein sequence ID" value="CAG6763136.1"/>
    <property type="molecule type" value="Transcribed_RNA"/>
</dbReference>
<comment type="subcellular location">
    <subcellularLocation>
        <location evidence="1">Nucleus</location>
    </subcellularLocation>
</comment>
<keyword evidence="5" id="KW-0862">Zinc</keyword>
<evidence type="ECO:0000256" key="7">
    <source>
        <dbReference type="ARBA" id="ARBA00023242"/>
    </source>
</evidence>
<dbReference type="GO" id="GO:0005634">
    <property type="term" value="C:nucleus"/>
    <property type="evidence" value="ECO:0007669"/>
    <property type="project" value="UniProtKB-SubCell"/>
</dbReference>